<keyword evidence="6" id="KW-0418">Kinase</keyword>
<dbReference type="KEGG" id="kpin:30174337"/>
<dbReference type="Gene3D" id="1.10.510.10">
    <property type="entry name" value="Transferase(Phosphotransferase) domain 1"/>
    <property type="match status" value="2"/>
</dbReference>
<dbReference type="InterPro" id="IPR017441">
    <property type="entry name" value="Protein_kinase_ATP_BS"/>
</dbReference>
<feature type="region of interest" description="Disordered" evidence="4">
    <location>
        <begin position="1"/>
        <end position="30"/>
    </location>
</feature>
<feature type="compositionally biased region" description="Low complexity" evidence="4">
    <location>
        <begin position="1"/>
        <end position="19"/>
    </location>
</feature>
<keyword evidence="6" id="KW-0808">Transferase</keyword>
<evidence type="ECO:0000256" key="1">
    <source>
        <dbReference type="ARBA" id="ARBA00022741"/>
    </source>
</evidence>
<keyword evidence="8" id="KW-1185">Reference proteome</keyword>
<dbReference type="GO" id="GO:0000226">
    <property type="term" value="P:microtubule cytoskeleton organization"/>
    <property type="evidence" value="ECO:0007669"/>
    <property type="project" value="TreeGrafter"/>
</dbReference>
<dbReference type="EMBL" id="KI894014">
    <property type="protein sequence ID" value="OCF48100.1"/>
    <property type="molecule type" value="Genomic_DNA"/>
</dbReference>
<feature type="region of interest" description="Disordered" evidence="4">
    <location>
        <begin position="734"/>
        <end position="881"/>
    </location>
</feature>
<dbReference type="AlphaFoldDB" id="A0A1B9HXW7"/>
<dbReference type="GO" id="GO:0005737">
    <property type="term" value="C:cytoplasm"/>
    <property type="evidence" value="ECO:0007669"/>
    <property type="project" value="TreeGrafter"/>
</dbReference>
<feature type="compositionally biased region" description="Basic and acidic residues" evidence="4">
    <location>
        <begin position="645"/>
        <end position="657"/>
    </location>
</feature>
<feature type="region of interest" description="Disordered" evidence="4">
    <location>
        <begin position="114"/>
        <end position="186"/>
    </location>
</feature>
<dbReference type="InterPro" id="IPR011009">
    <property type="entry name" value="Kinase-like_dom_sf"/>
</dbReference>
<reference evidence="7" key="4">
    <citation type="submission" date="2024-02" db="EMBL/GenBank/DDBJ databases">
        <title>Comparative genomics of Cryptococcus and Kwoniella reveals pathogenesis evolution and contrasting modes of karyotype evolution via chromosome fusion or intercentromeric recombination.</title>
        <authorList>
            <person name="Coelho M.A."/>
            <person name="David-Palma M."/>
            <person name="Shea T."/>
            <person name="Bowers K."/>
            <person name="McGinley-Smith S."/>
            <person name="Mohammad A.W."/>
            <person name="Gnirke A."/>
            <person name="Yurkov A.M."/>
            <person name="Nowrousian M."/>
            <person name="Sun S."/>
            <person name="Cuomo C.A."/>
            <person name="Heitman J."/>
        </authorList>
    </citation>
    <scope>NUCLEOTIDE SEQUENCE</scope>
    <source>
        <strain evidence="7">CBS 10737</strain>
    </source>
</reference>
<evidence type="ECO:0000256" key="2">
    <source>
        <dbReference type="ARBA" id="ARBA00022840"/>
    </source>
</evidence>
<dbReference type="PANTHER" id="PTHR24346:SF76">
    <property type="entry name" value="NON-SPECIFIC SERINE_THREONINE PROTEIN KINASE"/>
    <property type="match status" value="1"/>
</dbReference>
<evidence type="ECO:0000256" key="4">
    <source>
        <dbReference type="SAM" id="MobiDB-lite"/>
    </source>
</evidence>
<feature type="compositionally biased region" description="Low complexity" evidence="4">
    <location>
        <begin position="802"/>
        <end position="813"/>
    </location>
</feature>
<gene>
    <name evidence="6" type="ORF">I206_05968</name>
    <name evidence="7" type="ORF">I206_107633</name>
</gene>
<name>A0A1B9HXW7_9TREE</name>
<dbReference type="STRING" id="1296096.A0A1B9HXW7"/>
<evidence type="ECO:0000313" key="8">
    <source>
        <dbReference type="Proteomes" id="UP000094020"/>
    </source>
</evidence>
<dbReference type="GO" id="GO:0004674">
    <property type="term" value="F:protein serine/threonine kinase activity"/>
    <property type="evidence" value="ECO:0007669"/>
    <property type="project" value="TreeGrafter"/>
</dbReference>
<feature type="compositionally biased region" description="Polar residues" evidence="4">
    <location>
        <begin position="114"/>
        <end position="128"/>
    </location>
</feature>
<dbReference type="GeneID" id="30174337"/>
<proteinExistence type="predicted"/>
<evidence type="ECO:0000256" key="3">
    <source>
        <dbReference type="PROSITE-ProRule" id="PRU10141"/>
    </source>
</evidence>
<accession>A0A1B9HXW7</accession>
<feature type="compositionally biased region" description="Basic and acidic residues" evidence="4">
    <location>
        <begin position="839"/>
        <end position="866"/>
    </location>
</feature>
<feature type="binding site" evidence="3">
    <location>
        <position position="254"/>
    </location>
    <ligand>
        <name>ATP</name>
        <dbReference type="ChEBI" id="CHEBI:30616"/>
    </ligand>
</feature>
<sequence>MLQGSSSSSPKPDITSSSPHKQSPAAAWISRLNAPRSTSFDAGLELHKNGNGLSTLGYGRPDNDLMVVDENGAGPSNPTAAADLRRATSLRSAGIYGGAGREIVSFGAAGSNLSSPTSASATLNQNFTPPLASRHPLFSHHATHAAPASTGGIPSVHSSDQGPSSPAFMSDPGPSGPPSPSASDLSSSAFSPASAFLSAFSSQMSFKPAQKVIAPDGDGAIVSNYTLGKIVGRGGFSTVRKATHNITQEVVACKIVKRDDLSDRSGSLEKFEDEIKIWQSLPRHSSLLPLVEMHRTPTATFLFSPYMNGGSLLDVLQREGGSDKTARKWFPGVVAAVQVLHEGYGSFEGGILHGDLKLDNFLVDNNSGSVMVADFYMAQKIDQSESSLSLPVPTIPPPLAPGHSPLGRHSTLPPGYHRGPRMSTPLPASISHHRPNEHTLPENMTPHPTQPFPSASLPYAPPELLRAPPAGPSLAQDIWAVGIILHALLTGRLPFVDAFDPRLQMKILRGSWEEPPFLGREWAECLHGCLDGNRDTRWTVRRVKESDAVTGWAEVKSRSKSRSRSRARMGMGDGGLLDHMRREGSGAQPVPIGSPFGRGRQRKHSTASQGSASVSRDRRYQQPPPHTGSLSVIDDRLDPFISVRADSHKNYQDDPRQSRSRSASASRSRSSGYRPMFTLDAPDLARSLEAVDHNRGRTARRGETNNNSTPAINNNLSIAGLPYARQSGEVSISGLPIPGYNRSRSQSRNRTSLHIQPQSSPSHPPTFASASFSRGGNYESSNMRVDQSVTIVSPTRSRDVSASRSSRSSQSPSVNRGGRSLSTSRDSPVWEIQQTPTIQHERYSYGRELDMVHEEKGKVIHEEQRGRSGRSRSRGRTGRGY</sequence>
<feature type="region of interest" description="Disordered" evidence="4">
    <location>
        <begin position="553"/>
        <end position="713"/>
    </location>
</feature>
<evidence type="ECO:0000313" key="6">
    <source>
        <dbReference type="EMBL" id="OCF48100.1"/>
    </source>
</evidence>
<feature type="compositionally biased region" description="Basic residues" evidence="4">
    <location>
        <begin position="867"/>
        <end position="881"/>
    </location>
</feature>
<evidence type="ECO:0000313" key="7">
    <source>
        <dbReference type="EMBL" id="WWC73661.1"/>
    </source>
</evidence>
<dbReference type="SUPFAM" id="SSF56112">
    <property type="entry name" value="Protein kinase-like (PK-like)"/>
    <property type="match status" value="1"/>
</dbReference>
<reference evidence="6" key="3">
    <citation type="submission" date="2016-07" db="EMBL/GenBank/DDBJ databases">
        <title>Evolution of pathogenesis and genome organization in the Tremellales.</title>
        <authorList>
            <person name="Cuomo C."/>
            <person name="Litvintseva A."/>
            <person name="Heitman J."/>
            <person name="Chen Y."/>
            <person name="Sun S."/>
            <person name="Springer D."/>
            <person name="Dromer F."/>
            <person name="Young S."/>
            <person name="Zeng Q."/>
            <person name="Chapman S."/>
            <person name="Gujja S."/>
            <person name="Saif S."/>
            <person name="Birren B."/>
        </authorList>
    </citation>
    <scope>NUCLEOTIDE SEQUENCE</scope>
    <source>
        <strain evidence="6">CBS 10737</strain>
    </source>
</reference>
<dbReference type="SMART" id="SM00220">
    <property type="entry name" value="S_TKc"/>
    <property type="match status" value="1"/>
</dbReference>
<reference evidence="7" key="2">
    <citation type="submission" date="2013-07" db="EMBL/GenBank/DDBJ databases">
        <authorList>
            <consortium name="The Broad Institute Genome Sequencing Platform"/>
            <person name="Cuomo C."/>
            <person name="Litvintseva A."/>
            <person name="Chen Y."/>
            <person name="Heitman J."/>
            <person name="Sun S."/>
            <person name="Springer D."/>
            <person name="Dromer F."/>
            <person name="Young S.K."/>
            <person name="Zeng Q."/>
            <person name="Gargeya S."/>
            <person name="Fitzgerald M."/>
            <person name="Abouelleil A."/>
            <person name="Alvarado L."/>
            <person name="Berlin A.M."/>
            <person name="Chapman S.B."/>
            <person name="Dewar J."/>
            <person name="Goldberg J."/>
            <person name="Griggs A."/>
            <person name="Gujja S."/>
            <person name="Hansen M."/>
            <person name="Howarth C."/>
            <person name="Imamovic A."/>
            <person name="Larimer J."/>
            <person name="McCowan C."/>
            <person name="Murphy C."/>
            <person name="Pearson M."/>
            <person name="Priest M."/>
            <person name="Roberts A."/>
            <person name="Saif S."/>
            <person name="Shea T."/>
            <person name="Sykes S."/>
            <person name="Wortman J."/>
            <person name="Nusbaum C."/>
            <person name="Birren B."/>
        </authorList>
    </citation>
    <scope>NUCLEOTIDE SEQUENCE</scope>
    <source>
        <strain evidence="7">CBS 10737</strain>
    </source>
</reference>
<feature type="domain" description="Protein kinase" evidence="5">
    <location>
        <begin position="225"/>
        <end position="549"/>
    </location>
</feature>
<feature type="compositionally biased region" description="Low complexity" evidence="4">
    <location>
        <begin position="660"/>
        <end position="671"/>
    </location>
</feature>
<dbReference type="InterPro" id="IPR000719">
    <property type="entry name" value="Prot_kinase_dom"/>
</dbReference>
<keyword evidence="1 3" id="KW-0547">Nucleotide-binding</keyword>
<organism evidence="6">
    <name type="scientific">Kwoniella pini CBS 10737</name>
    <dbReference type="NCBI Taxonomy" id="1296096"/>
    <lineage>
        <taxon>Eukaryota</taxon>
        <taxon>Fungi</taxon>
        <taxon>Dikarya</taxon>
        <taxon>Basidiomycota</taxon>
        <taxon>Agaricomycotina</taxon>
        <taxon>Tremellomycetes</taxon>
        <taxon>Tremellales</taxon>
        <taxon>Cryptococcaceae</taxon>
        <taxon>Kwoniella</taxon>
    </lineage>
</organism>
<feature type="region of interest" description="Disordered" evidence="4">
    <location>
        <begin position="388"/>
        <end position="464"/>
    </location>
</feature>
<dbReference type="GO" id="GO:0035556">
    <property type="term" value="P:intracellular signal transduction"/>
    <property type="evidence" value="ECO:0007669"/>
    <property type="project" value="TreeGrafter"/>
</dbReference>
<dbReference type="RefSeq" id="XP_019009319.1">
    <property type="nucleotide sequence ID" value="XM_019157679.1"/>
</dbReference>
<evidence type="ECO:0000259" key="5">
    <source>
        <dbReference type="PROSITE" id="PS50011"/>
    </source>
</evidence>
<dbReference type="PANTHER" id="PTHR24346">
    <property type="entry name" value="MAP/MICROTUBULE AFFINITY-REGULATING KINASE"/>
    <property type="match status" value="1"/>
</dbReference>
<dbReference type="OrthoDB" id="4062651at2759"/>
<dbReference type="InterPro" id="IPR008271">
    <property type="entry name" value="Ser/Thr_kinase_AS"/>
</dbReference>
<dbReference type="Proteomes" id="UP000094020">
    <property type="component" value="Chromosome 11"/>
</dbReference>
<dbReference type="PROSITE" id="PS00107">
    <property type="entry name" value="PROTEIN_KINASE_ATP"/>
    <property type="match status" value="1"/>
</dbReference>
<dbReference type="GO" id="GO:0005524">
    <property type="term" value="F:ATP binding"/>
    <property type="evidence" value="ECO:0007669"/>
    <property type="project" value="UniProtKB-UniRule"/>
</dbReference>
<feature type="compositionally biased region" description="Basic residues" evidence="4">
    <location>
        <begin position="558"/>
        <end position="567"/>
    </location>
</feature>
<feature type="compositionally biased region" description="Low complexity" evidence="4">
    <location>
        <begin position="741"/>
        <end position="761"/>
    </location>
</feature>
<feature type="compositionally biased region" description="Polar residues" evidence="4">
    <location>
        <begin position="768"/>
        <end position="795"/>
    </location>
</feature>
<reference evidence="6" key="1">
    <citation type="submission" date="2013-07" db="EMBL/GenBank/DDBJ databases">
        <title>The Genome Sequence of Cryptococcus pinus CBS10737.</title>
        <authorList>
            <consortium name="The Broad Institute Genome Sequencing Platform"/>
            <person name="Cuomo C."/>
            <person name="Litvintseva A."/>
            <person name="Chen Y."/>
            <person name="Heitman J."/>
            <person name="Sun S."/>
            <person name="Springer D."/>
            <person name="Dromer F."/>
            <person name="Young S.K."/>
            <person name="Zeng Q."/>
            <person name="Gargeya S."/>
            <person name="Fitzgerald M."/>
            <person name="Abouelleil A."/>
            <person name="Alvarado L."/>
            <person name="Berlin A.M."/>
            <person name="Chapman S.B."/>
            <person name="Dewar J."/>
            <person name="Goldberg J."/>
            <person name="Griggs A."/>
            <person name="Gujja S."/>
            <person name="Hansen M."/>
            <person name="Howarth C."/>
            <person name="Imamovic A."/>
            <person name="Larimer J."/>
            <person name="McCowan C."/>
            <person name="Murphy C."/>
            <person name="Pearson M."/>
            <person name="Priest M."/>
            <person name="Roberts A."/>
            <person name="Saif S."/>
            <person name="Shea T."/>
            <person name="Sykes S."/>
            <person name="Wortman J."/>
            <person name="Nusbaum C."/>
            <person name="Birren B."/>
        </authorList>
    </citation>
    <scope>NUCLEOTIDE SEQUENCE [LARGE SCALE GENOMIC DNA]</scope>
    <source>
        <strain evidence="6">CBS 10737</strain>
    </source>
</reference>
<protein>
    <submittedName>
        <fullName evidence="6">CAMK protein kinase</fullName>
    </submittedName>
</protein>
<dbReference type="PROSITE" id="PS50011">
    <property type="entry name" value="PROTEIN_KINASE_DOM"/>
    <property type="match status" value="1"/>
</dbReference>
<feature type="compositionally biased region" description="Basic and acidic residues" evidence="4">
    <location>
        <begin position="689"/>
        <end position="703"/>
    </location>
</feature>
<dbReference type="EMBL" id="CP144529">
    <property type="protein sequence ID" value="WWC73661.1"/>
    <property type="molecule type" value="Genomic_DNA"/>
</dbReference>
<dbReference type="Pfam" id="PF00069">
    <property type="entry name" value="Pkinase"/>
    <property type="match status" value="2"/>
</dbReference>
<keyword evidence="2 3" id="KW-0067">ATP-binding</keyword>
<feature type="compositionally biased region" description="Polar residues" evidence="4">
    <location>
        <begin position="820"/>
        <end position="838"/>
    </location>
</feature>
<dbReference type="PROSITE" id="PS00108">
    <property type="entry name" value="PROTEIN_KINASE_ST"/>
    <property type="match status" value="1"/>
</dbReference>